<keyword evidence="2 5" id="KW-0812">Transmembrane</keyword>
<evidence type="ECO:0000313" key="9">
    <source>
        <dbReference type="Proteomes" id="UP000054560"/>
    </source>
</evidence>
<dbReference type="PANTHER" id="PTHR13439">
    <property type="entry name" value="CT120 PROTEIN"/>
    <property type="match status" value="1"/>
</dbReference>
<dbReference type="GeneID" id="25911576"/>
<sequence>LKDDPCNAWSPLLGYVVAQFVGYSIMDTMLLLSYYDLRGRPWDILLHHAVVGSLAIIPFIYRRFGMVVSLYIINELSTPFLNLMHMMKSAEVPKNAPVVVINQVVFAVVFFLCRCIPNPFVVLSLVYHKAYYTQAPGLVLVGGFLTISFAGLQLYWFAYIVKMGQKAVKMLDDPDTRKKD</sequence>
<dbReference type="InterPro" id="IPR006634">
    <property type="entry name" value="TLC-dom"/>
</dbReference>
<feature type="non-terminal residue" evidence="8">
    <location>
        <position position="1"/>
    </location>
</feature>
<dbReference type="OrthoDB" id="10266980at2759"/>
<dbReference type="GO" id="GO:0005783">
    <property type="term" value="C:endoplasmic reticulum"/>
    <property type="evidence" value="ECO:0007669"/>
    <property type="project" value="TreeGrafter"/>
</dbReference>
<dbReference type="EMBL" id="KQ243112">
    <property type="protein sequence ID" value="KNC76427.1"/>
    <property type="molecule type" value="Genomic_DNA"/>
</dbReference>
<comment type="subcellular location">
    <subcellularLocation>
        <location evidence="1">Membrane</location>
        <topology evidence="1">Multi-pass membrane protein</topology>
    </subcellularLocation>
</comment>
<feature type="transmembrane region" description="Helical" evidence="6">
    <location>
        <begin position="137"/>
        <end position="161"/>
    </location>
</feature>
<dbReference type="RefSeq" id="XP_014150329.1">
    <property type="nucleotide sequence ID" value="XM_014294854.1"/>
</dbReference>
<reference evidence="8 9" key="1">
    <citation type="submission" date="2011-02" db="EMBL/GenBank/DDBJ databases">
        <title>The Genome Sequence of Sphaeroforma arctica JP610.</title>
        <authorList>
            <consortium name="The Broad Institute Genome Sequencing Platform"/>
            <person name="Russ C."/>
            <person name="Cuomo C."/>
            <person name="Young S.K."/>
            <person name="Zeng Q."/>
            <person name="Gargeya S."/>
            <person name="Alvarado L."/>
            <person name="Berlin A."/>
            <person name="Chapman S.B."/>
            <person name="Chen Z."/>
            <person name="Freedman E."/>
            <person name="Gellesch M."/>
            <person name="Goldberg J."/>
            <person name="Griggs A."/>
            <person name="Gujja S."/>
            <person name="Heilman E."/>
            <person name="Heiman D."/>
            <person name="Howarth C."/>
            <person name="Mehta T."/>
            <person name="Neiman D."/>
            <person name="Pearson M."/>
            <person name="Roberts A."/>
            <person name="Saif S."/>
            <person name="Shea T."/>
            <person name="Shenoy N."/>
            <person name="Sisk P."/>
            <person name="Stolte C."/>
            <person name="Sykes S."/>
            <person name="White J."/>
            <person name="Yandava C."/>
            <person name="Burger G."/>
            <person name="Gray M.W."/>
            <person name="Holland P.W.H."/>
            <person name="King N."/>
            <person name="Lang F.B.F."/>
            <person name="Roger A.J."/>
            <person name="Ruiz-Trillo I."/>
            <person name="Haas B."/>
            <person name="Nusbaum C."/>
            <person name="Birren B."/>
        </authorList>
    </citation>
    <scope>NUCLEOTIDE SEQUENCE [LARGE SCALE GENOMIC DNA]</scope>
    <source>
        <strain evidence="8 9">JP610</strain>
    </source>
</reference>
<evidence type="ECO:0000256" key="2">
    <source>
        <dbReference type="ARBA" id="ARBA00022692"/>
    </source>
</evidence>
<evidence type="ECO:0000256" key="1">
    <source>
        <dbReference type="ARBA" id="ARBA00004141"/>
    </source>
</evidence>
<name>A0A0L0FI07_9EUKA</name>
<dbReference type="GO" id="GO:0016020">
    <property type="term" value="C:membrane"/>
    <property type="evidence" value="ECO:0007669"/>
    <property type="project" value="UniProtKB-SubCell"/>
</dbReference>
<dbReference type="Pfam" id="PF03798">
    <property type="entry name" value="TRAM_LAG1_CLN8"/>
    <property type="match status" value="1"/>
</dbReference>
<keyword evidence="4 5" id="KW-0472">Membrane</keyword>
<dbReference type="Proteomes" id="UP000054560">
    <property type="component" value="Unassembled WGS sequence"/>
</dbReference>
<dbReference type="AlphaFoldDB" id="A0A0L0FI07"/>
<organism evidence="8 9">
    <name type="scientific">Sphaeroforma arctica JP610</name>
    <dbReference type="NCBI Taxonomy" id="667725"/>
    <lineage>
        <taxon>Eukaryota</taxon>
        <taxon>Ichthyosporea</taxon>
        <taxon>Ichthyophonida</taxon>
        <taxon>Sphaeroforma</taxon>
    </lineage>
</organism>
<keyword evidence="3 6" id="KW-1133">Transmembrane helix</keyword>
<feature type="transmembrane region" description="Helical" evidence="6">
    <location>
        <begin position="44"/>
        <end position="61"/>
    </location>
</feature>
<dbReference type="PANTHER" id="PTHR13439:SF0">
    <property type="entry name" value="TOPOISOMERASE I DAMAGE AFFECTED PROTEIN 4"/>
    <property type="match status" value="1"/>
</dbReference>
<evidence type="ECO:0000313" key="8">
    <source>
        <dbReference type="EMBL" id="KNC76427.1"/>
    </source>
</evidence>
<dbReference type="GO" id="GO:0055088">
    <property type="term" value="P:lipid homeostasis"/>
    <property type="evidence" value="ECO:0007669"/>
    <property type="project" value="TreeGrafter"/>
</dbReference>
<proteinExistence type="predicted"/>
<evidence type="ECO:0000256" key="3">
    <source>
        <dbReference type="ARBA" id="ARBA00022989"/>
    </source>
</evidence>
<evidence type="ECO:0000256" key="4">
    <source>
        <dbReference type="ARBA" id="ARBA00023136"/>
    </source>
</evidence>
<evidence type="ECO:0000256" key="5">
    <source>
        <dbReference type="PROSITE-ProRule" id="PRU00205"/>
    </source>
</evidence>
<evidence type="ECO:0000256" key="6">
    <source>
        <dbReference type="SAM" id="Phobius"/>
    </source>
</evidence>
<feature type="transmembrane region" description="Helical" evidence="6">
    <location>
        <begin position="96"/>
        <end position="117"/>
    </location>
</feature>
<keyword evidence="9" id="KW-1185">Reference proteome</keyword>
<feature type="domain" description="TLC" evidence="7">
    <location>
        <begin position="1"/>
        <end position="169"/>
    </location>
</feature>
<accession>A0A0L0FI07</accession>
<dbReference type="SMART" id="SM00724">
    <property type="entry name" value="TLC"/>
    <property type="match status" value="1"/>
</dbReference>
<dbReference type="InterPro" id="IPR050846">
    <property type="entry name" value="TLCD"/>
</dbReference>
<gene>
    <name evidence="8" type="ORF">SARC_11072</name>
</gene>
<feature type="transmembrane region" description="Helical" evidence="6">
    <location>
        <begin position="12"/>
        <end position="32"/>
    </location>
</feature>
<dbReference type="PROSITE" id="PS50922">
    <property type="entry name" value="TLC"/>
    <property type="match status" value="1"/>
</dbReference>
<protein>
    <recommendedName>
        <fullName evidence="7">TLC domain-containing protein</fullName>
    </recommendedName>
</protein>
<evidence type="ECO:0000259" key="7">
    <source>
        <dbReference type="PROSITE" id="PS50922"/>
    </source>
</evidence>